<feature type="region of interest" description="Disordered" evidence="1">
    <location>
        <begin position="660"/>
        <end position="953"/>
    </location>
</feature>
<feature type="compositionally biased region" description="Basic and acidic residues" evidence="1">
    <location>
        <begin position="573"/>
        <end position="582"/>
    </location>
</feature>
<feature type="region of interest" description="Disordered" evidence="1">
    <location>
        <begin position="333"/>
        <end position="384"/>
    </location>
</feature>
<dbReference type="OrthoDB" id="10691164at2759"/>
<accession>A0A9P6TAT7</accession>
<feature type="compositionally biased region" description="Basic and acidic residues" evidence="1">
    <location>
        <begin position="687"/>
        <end position="701"/>
    </location>
</feature>
<reference evidence="2" key="1">
    <citation type="submission" date="2013-11" db="EMBL/GenBank/DDBJ databases">
        <title>Genome sequence of the fusiform rust pathogen reveals effectors for host alternation and coevolution with pine.</title>
        <authorList>
            <consortium name="DOE Joint Genome Institute"/>
            <person name="Smith K."/>
            <person name="Pendleton A."/>
            <person name="Kubisiak T."/>
            <person name="Anderson C."/>
            <person name="Salamov A."/>
            <person name="Aerts A."/>
            <person name="Riley R."/>
            <person name="Clum A."/>
            <person name="Lindquist E."/>
            <person name="Ence D."/>
            <person name="Campbell M."/>
            <person name="Kronenberg Z."/>
            <person name="Feau N."/>
            <person name="Dhillon B."/>
            <person name="Hamelin R."/>
            <person name="Burleigh J."/>
            <person name="Smith J."/>
            <person name="Yandell M."/>
            <person name="Nelson C."/>
            <person name="Grigoriev I."/>
            <person name="Davis J."/>
        </authorList>
    </citation>
    <scope>NUCLEOTIDE SEQUENCE</scope>
    <source>
        <strain evidence="2">G11</strain>
    </source>
</reference>
<feature type="compositionally biased region" description="Polar residues" evidence="1">
    <location>
        <begin position="777"/>
        <end position="791"/>
    </location>
</feature>
<feature type="compositionally biased region" description="Low complexity" evidence="1">
    <location>
        <begin position="817"/>
        <end position="827"/>
    </location>
</feature>
<feature type="compositionally biased region" description="Polar residues" evidence="1">
    <location>
        <begin position="599"/>
        <end position="609"/>
    </location>
</feature>
<feature type="compositionally biased region" description="Low complexity" evidence="1">
    <location>
        <begin position="273"/>
        <end position="285"/>
    </location>
</feature>
<feature type="compositionally biased region" description="Polar residues" evidence="1">
    <location>
        <begin position="286"/>
        <end position="298"/>
    </location>
</feature>
<proteinExistence type="predicted"/>
<protein>
    <submittedName>
        <fullName evidence="2">Uncharacterized protein</fullName>
    </submittedName>
</protein>
<gene>
    <name evidence="2" type="ORF">CROQUDRAFT_94427</name>
</gene>
<feature type="compositionally biased region" description="Polar residues" evidence="1">
    <location>
        <begin position="854"/>
        <end position="871"/>
    </location>
</feature>
<feature type="compositionally biased region" description="Polar residues" evidence="1">
    <location>
        <begin position="931"/>
        <end position="946"/>
    </location>
</feature>
<feature type="compositionally biased region" description="Polar residues" evidence="1">
    <location>
        <begin position="742"/>
        <end position="757"/>
    </location>
</feature>
<dbReference type="EMBL" id="MU167285">
    <property type="protein sequence ID" value="KAG0144969.1"/>
    <property type="molecule type" value="Genomic_DNA"/>
</dbReference>
<feature type="compositionally biased region" description="Low complexity" evidence="1">
    <location>
        <begin position="333"/>
        <end position="343"/>
    </location>
</feature>
<comment type="caution">
    <text evidence="2">The sequence shown here is derived from an EMBL/GenBank/DDBJ whole genome shotgun (WGS) entry which is preliminary data.</text>
</comment>
<evidence type="ECO:0000313" key="2">
    <source>
        <dbReference type="EMBL" id="KAG0144969.1"/>
    </source>
</evidence>
<sequence length="953" mass="103778">MSVFGSSHQTQNPTLPDFNFNTSQLQPVWQPFFSVRTITAWSAICRIGSLLRPSSPRLIPTQLADHATQALLRIWNLHECETATKVLADRLADCWFYGLPSAVSHPATSLDSSRWLLGLLESLDFLTRAQQLYLRHQRYIISNRAQVALQSVYNTLSPTGPLNHLRCLAIILLHRLGAAEPALVLHSLPPGGQPVYASAAVEHLFKTLLADNHPSIALEDVLSSEAWDDQPGCSSSEPTPSILSLCDQSARPAEAQLQTTVTSTFFETQHKPSSSSIPMDFSSRSLNPQSGPLSSLTPLDSPAQASSSQSPLGSQTKPSQLRANTLAHLNIHASQSSQHQPQALVSQSPQDNFPESKYELPTRLPMGSLEPDTSSDSDSDWDPLTLIPGNKSTALPSIRDAMADVEEAPALANVLPQAGLESSTCEGDLMPFTQNLPENASTLFPVTGVQQTPHLVVKQTSVYSASPPLVRTPLRSDVTQVGGTDRTDQLKPPGSATIRTSGYVDLDPRPSDEPRPLSSHDQTSERQVMLRDNLHPPLYDGRSHDISRIQKRRRVETIESDITDPVTCPVKSHRTDELESTRGEAQMPDSHDEYLELAASNSEPASELSSGGHEPSSTRRPIFTDGKDAPTKAGRGQPPKIQSRGAVLAADAISISHLRSSKFNDGGDEDDKIAASVRVTRSSSMHSRVEPRNDQDQRRPDPVFGRPSGGEQLPVLTRRGQTAKSLVARLTRKRKAKVETAPPSSMMSGSRQDSEPLTESKPARLTRATRRVAQALQHGQSSAPATSLTRVTRTRSGKTAKPSVARLTREKKEMVETEPPSLTTSSSKQDSEPLTESRAVRLTRATRRAGQAPQHGQSSAPATSLTRVTRTQSRKTAKPPVARLTREKKEKVESAPPSLTTSSSKQDSEPLAKSKPVRLTRATRRIGQALQHGQSSAKTTSLTQVTRCKKDRH</sequence>
<feature type="compositionally biased region" description="Basic residues" evidence="1">
    <location>
        <begin position="915"/>
        <end position="924"/>
    </location>
</feature>
<dbReference type="Proteomes" id="UP000886653">
    <property type="component" value="Unassembled WGS sequence"/>
</dbReference>
<organism evidence="2 3">
    <name type="scientific">Cronartium quercuum f. sp. fusiforme G11</name>
    <dbReference type="NCBI Taxonomy" id="708437"/>
    <lineage>
        <taxon>Eukaryota</taxon>
        <taxon>Fungi</taxon>
        <taxon>Dikarya</taxon>
        <taxon>Basidiomycota</taxon>
        <taxon>Pucciniomycotina</taxon>
        <taxon>Pucciniomycetes</taxon>
        <taxon>Pucciniales</taxon>
        <taxon>Coleosporiaceae</taxon>
        <taxon>Cronartium</taxon>
    </lineage>
</organism>
<feature type="compositionally biased region" description="Polar residues" evidence="1">
    <location>
        <begin position="344"/>
        <end position="353"/>
    </location>
</feature>
<keyword evidence="3" id="KW-1185">Reference proteome</keyword>
<feature type="compositionally biased region" description="Low complexity" evidence="1">
    <location>
        <begin position="301"/>
        <end position="311"/>
    </location>
</feature>
<feature type="compositionally biased region" description="Basic and acidic residues" evidence="1">
    <location>
        <begin position="506"/>
        <end position="515"/>
    </location>
</feature>
<evidence type="ECO:0000256" key="1">
    <source>
        <dbReference type="SAM" id="MobiDB-lite"/>
    </source>
</evidence>
<feature type="compositionally biased region" description="Basic and acidic residues" evidence="1">
    <location>
        <begin position="884"/>
        <end position="893"/>
    </location>
</feature>
<feature type="region of interest" description="Disordered" evidence="1">
    <location>
        <begin position="266"/>
        <end position="320"/>
    </location>
</feature>
<name>A0A9P6TAT7_9BASI</name>
<evidence type="ECO:0000313" key="3">
    <source>
        <dbReference type="Proteomes" id="UP000886653"/>
    </source>
</evidence>
<feature type="compositionally biased region" description="Basic and acidic residues" evidence="1">
    <location>
        <begin position="522"/>
        <end position="534"/>
    </location>
</feature>
<dbReference type="AlphaFoldDB" id="A0A9P6TAT7"/>
<feature type="region of interest" description="Disordered" evidence="1">
    <location>
        <begin position="476"/>
        <end position="646"/>
    </location>
</feature>